<dbReference type="InterPro" id="IPR008271">
    <property type="entry name" value="Ser/Thr_kinase_AS"/>
</dbReference>
<keyword evidence="8" id="KW-1185">Reference proteome</keyword>
<dbReference type="GO" id="GO:0004674">
    <property type="term" value="F:protein serine/threonine kinase activity"/>
    <property type="evidence" value="ECO:0007669"/>
    <property type="project" value="TreeGrafter"/>
</dbReference>
<name>A0A6F8YE96_9ACTN</name>
<reference evidence="7 8" key="2">
    <citation type="submission" date="2020-03" db="EMBL/GenBank/DDBJ databases">
        <authorList>
            <person name="Ichikawa N."/>
            <person name="Kimura A."/>
            <person name="Kitahashi Y."/>
            <person name="Uohara A."/>
        </authorList>
    </citation>
    <scope>NUCLEOTIDE SEQUENCE [LARGE SCALE GENOMIC DNA]</scope>
    <source>
        <strain evidence="7 8">NBRC 105367</strain>
    </source>
</reference>
<accession>A0A6F8YE96</accession>
<evidence type="ECO:0000256" key="1">
    <source>
        <dbReference type="ARBA" id="ARBA00022679"/>
    </source>
</evidence>
<keyword evidence="1" id="KW-0808">Transferase</keyword>
<dbReference type="EMBL" id="AP022871">
    <property type="protein sequence ID" value="BCB84445.1"/>
    <property type="molecule type" value="Genomic_DNA"/>
</dbReference>
<keyword evidence="3" id="KW-0418">Kinase</keyword>
<dbReference type="Proteomes" id="UP000503011">
    <property type="component" value="Chromosome"/>
</dbReference>
<protein>
    <recommendedName>
        <fullName evidence="6">Protein kinase domain-containing protein</fullName>
    </recommendedName>
</protein>
<dbReference type="InterPro" id="IPR011009">
    <property type="entry name" value="Kinase-like_dom_sf"/>
</dbReference>
<dbReference type="Pfam" id="PF00069">
    <property type="entry name" value="Pkinase"/>
    <property type="match status" value="1"/>
</dbReference>
<dbReference type="PANTHER" id="PTHR43289:SF33">
    <property type="entry name" value="SERINE_THREONINE KINASE 31"/>
    <property type="match status" value="1"/>
</dbReference>
<dbReference type="Gene3D" id="3.30.200.20">
    <property type="entry name" value="Phosphorylase Kinase, domain 1"/>
    <property type="match status" value="1"/>
</dbReference>
<keyword evidence="2" id="KW-0547">Nucleotide-binding</keyword>
<dbReference type="PROSITE" id="PS50011">
    <property type="entry name" value="PROTEIN_KINASE_DOM"/>
    <property type="match status" value="1"/>
</dbReference>
<dbReference type="PANTHER" id="PTHR43289">
    <property type="entry name" value="MITOGEN-ACTIVATED PROTEIN KINASE KINASE KINASE 20-RELATED"/>
    <property type="match status" value="1"/>
</dbReference>
<dbReference type="SUPFAM" id="SSF56112">
    <property type="entry name" value="Protein kinase-like (PK-like)"/>
    <property type="match status" value="1"/>
</dbReference>
<feature type="domain" description="Protein kinase" evidence="6">
    <location>
        <begin position="9"/>
        <end position="252"/>
    </location>
</feature>
<organism evidence="7 8">
    <name type="scientific">Phytohabitans suffuscus</name>
    <dbReference type="NCBI Taxonomy" id="624315"/>
    <lineage>
        <taxon>Bacteria</taxon>
        <taxon>Bacillati</taxon>
        <taxon>Actinomycetota</taxon>
        <taxon>Actinomycetes</taxon>
        <taxon>Micromonosporales</taxon>
        <taxon>Micromonosporaceae</taxon>
    </lineage>
</organism>
<keyword evidence="4" id="KW-0067">ATP-binding</keyword>
<dbReference type="CDD" id="cd14014">
    <property type="entry name" value="STKc_PknB_like"/>
    <property type="match status" value="1"/>
</dbReference>
<feature type="region of interest" description="Disordered" evidence="5">
    <location>
        <begin position="258"/>
        <end position="293"/>
    </location>
</feature>
<evidence type="ECO:0000313" key="8">
    <source>
        <dbReference type="Proteomes" id="UP000503011"/>
    </source>
</evidence>
<dbReference type="AlphaFoldDB" id="A0A6F8YE96"/>
<proteinExistence type="predicted"/>
<dbReference type="Gene3D" id="1.10.510.10">
    <property type="entry name" value="Transferase(Phosphotransferase) domain 1"/>
    <property type="match status" value="1"/>
</dbReference>
<dbReference type="GO" id="GO:0005524">
    <property type="term" value="F:ATP binding"/>
    <property type="evidence" value="ECO:0007669"/>
    <property type="project" value="UniProtKB-KW"/>
</dbReference>
<sequence>MKIQLTKEWTLGASIDKGGFGKVYEAKSDDEPNAVAKLVPKAPGASRELLFVDVGDARNVVPIIDSGEHEDYWVLVMPRAEMSLLKRIRDANGPISTPDALAILTDIATALADLDGHVVHRDLKPGNVLLLNGHWCLADFGISRYAEATTAPDTHKYAMSPPYAAPERWRSERATIAADVYALGVMAHELLTGTRPFDVSGPDDWRERHLHAEPKSLEGVSAGLAALIDECLYKAPGARPGPANVLARLTRLAQAAPSGGLASLQEANRAEVQRRGEDDRRDSSSRSESERRADLLASAKTSFQRIADQLRTAVMDAAPSVRQAVRPGGSWVMRFGLAEFRLTAPRATAANPWQGWEAPPFDVVVHAELNVWMPRDQYEYEGRSHSLWYCDAQQKGRYQWFETAFMVSAFVPRRGLQNPFALDPGEDAAKALWMGIAELQVAWPFTALTVGELDDFISRWASWFAAASQGRLQHPRTLPEHPPEGSWWRN</sequence>
<dbReference type="RefSeq" id="WP_173155611.1">
    <property type="nucleotide sequence ID" value="NZ_AP022871.1"/>
</dbReference>
<reference evidence="7 8" key="1">
    <citation type="submission" date="2020-03" db="EMBL/GenBank/DDBJ databases">
        <title>Whole genome shotgun sequence of Phytohabitans suffuscus NBRC 105367.</title>
        <authorList>
            <person name="Komaki H."/>
            <person name="Tamura T."/>
        </authorList>
    </citation>
    <scope>NUCLEOTIDE SEQUENCE [LARGE SCALE GENOMIC DNA]</scope>
    <source>
        <strain evidence="7 8">NBRC 105367</strain>
    </source>
</reference>
<dbReference type="SMART" id="SM00220">
    <property type="entry name" value="S_TKc"/>
    <property type="match status" value="1"/>
</dbReference>
<feature type="compositionally biased region" description="Basic and acidic residues" evidence="5">
    <location>
        <begin position="268"/>
        <end position="293"/>
    </location>
</feature>
<gene>
    <name evidence="7" type="ORF">Psuf_017580</name>
</gene>
<evidence type="ECO:0000259" key="6">
    <source>
        <dbReference type="PROSITE" id="PS50011"/>
    </source>
</evidence>
<evidence type="ECO:0000256" key="5">
    <source>
        <dbReference type="SAM" id="MobiDB-lite"/>
    </source>
</evidence>
<evidence type="ECO:0000313" key="7">
    <source>
        <dbReference type="EMBL" id="BCB84445.1"/>
    </source>
</evidence>
<dbReference type="KEGG" id="psuu:Psuf_017580"/>
<dbReference type="PROSITE" id="PS00108">
    <property type="entry name" value="PROTEIN_KINASE_ST"/>
    <property type="match status" value="1"/>
</dbReference>
<evidence type="ECO:0000256" key="2">
    <source>
        <dbReference type="ARBA" id="ARBA00022741"/>
    </source>
</evidence>
<dbReference type="InterPro" id="IPR000719">
    <property type="entry name" value="Prot_kinase_dom"/>
</dbReference>
<evidence type="ECO:0000256" key="4">
    <source>
        <dbReference type="ARBA" id="ARBA00022840"/>
    </source>
</evidence>
<evidence type="ECO:0000256" key="3">
    <source>
        <dbReference type="ARBA" id="ARBA00022777"/>
    </source>
</evidence>